<feature type="compositionally biased region" description="Basic and acidic residues" evidence="1">
    <location>
        <begin position="495"/>
        <end position="507"/>
    </location>
</feature>
<reference evidence="3 4" key="1">
    <citation type="journal article" date="2019" name="Int. J. Syst. Evol. Microbiol.">
        <title>Capsulimonas corticalis gen. nov., sp. nov., an aerobic capsulated bacterium, of a novel bacterial order, Capsulimonadales ord. nov., of the class Armatimonadia of the phylum Armatimonadetes.</title>
        <authorList>
            <person name="Li J."/>
            <person name="Kudo C."/>
            <person name="Tonouchi A."/>
        </authorList>
    </citation>
    <scope>NUCLEOTIDE SEQUENCE [LARGE SCALE GENOMIC DNA]</scope>
    <source>
        <strain evidence="3 4">AX-7</strain>
    </source>
</reference>
<dbReference type="AlphaFoldDB" id="A0A402D0H5"/>
<evidence type="ECO:0000313" key="4">
    <source>
        <dbReference type="Proteomes" id="UP000287394"/>
    </source>
</evidence>
<gene>
    <name evidence="3" type="ORF">CCAX7_56550</name>
</gene>
<dbReference type="Proteomes" id="UP000287394">
    <property type="component" value="Chromosome"/>
</dbReference>
<evidence type="ECO:0000256" key="2">
    <source>
        <dbReference type="SAM" id="SignalP"/>
    </source>
</evidence>
<evidence type="ECO:0000313" key="3">
    <source>
        <dbReference type="EMBL" id="BDI33604.1"/>
    </source>
</evidence>
<feature type="signal peptide" evidence="2">
    <location>
        <begin position="1"/>
        <end position="26"/>
    </location>
</feature>
<dbReference type="EMBL" id="AP025739">
    <property type="protein sequence ID" value="BDI33604.1"/>
    <property type="molecule type" value="Genomic_DNA"/>
</dbReference>
<name>A0A402D0H5_9BACT</name>
<proteinExistence type="predicted"/>
<sequence length="844" mass="90288">MNFLNLCRFSFLLIAGAALIAPYGNAADAAAAPLTLAQALSQAAPPRTEVYVSVGAEKVRLPKDTSPPVPGDTAAQVAAAFGRLVSGFGNVDAIAAPTIVVVNAPPEKPNIYDGMAPGPLIRLLASTFSEDQWKAFLSAKGLAYSELAREDQKAMFEALFPGGKMVVLPIASVDPSVPPTEVGGDQLRLAKIRLTDKTEIGLSTPNQPEAHVFSAPYQPPDTPSDYAMVNTTTKDVDREFGAVVRETVPNTLKASDLDSGDPSWKTRIPISTISTVDDAARAIATATQREIYVDPRYAAMTVTMRGPGTPVRAYDLMRTLAICLGAAWRQVGSALLLTNDKVGLGAKREMWGEFEARAAALLPTGKSDTPIAQPEGSAFTVKDIPFSGANFPFSAKQLEKYWKQEAEAEMQNSLDEMRLTLPFAQLTPEQQDAARHTQEANTRSHVPSTLTGDVWLTARPRVQVLIPALPAPVDIDDSYQRLLPAPPMNAAEQAASDHRAEEARRPDQNTPHTPADLLALIRSFDRRAVLADAHTPEEIDRVIADMKTLALTELWLRIPLSGGAQSDGAEVALLRHAAKSAQAAGVSLIPEVRVLAWGDQSAEKQIDRTILGRTPRQQIDASGKRDQDVHDTVSPFDPESARCAAALMATVGSIPGITGMLWADATPPGYEAGHGDQDSPAALGYTMEGRLACLRQTHADPIDLDRTQYPAIRAHVGVPGFGDDDGGDAARYDSWRAVRADVERKFLAVVTSALPVSYSAGHKRLPILIRADGDFGEQYALLDAPDKPIYAGVSIFVRPDAPDALQNAFGALTMFQGLKAHSVVLNGLGEADTFHAIASAIAAR</sequence>
<keyword evidence="4" id="KW-1185">Reference proteome</keyword>
<feature type="region of interest" description="Disordered" evidence="1">
    <location>
        <begin position="489"/>
        <end position="512"/>
    </location>
</feature>
<keyword evidence="2" id="KW-0732">Signal</keyword>
<dbReference type="KEGG" id="ccot:CCAX7_56550"/>
<feature type="chain" id="PRO_5043388841" evidence="2">
    <location>
        <begin position="27"/>
        <end position="844"/>
    </location>
</feature>
<protein>
    <submittedName>
        <fullName evidence="3">Uncharacterized protein</fullName>
    </submittedName>
</protein>
<accession>A0A402D0H5</accession>
<organism evidence="3 4">
    <name type="scientific">Capsulimonas corticalis</name>
    <dbReference type="NCBI Taxonomy" id="2219043"/>
    <lineage>
        <taxon>Bacteria</taxon>
        <taxon>Bacillati</taxon>
        <taxon>Armatimonadota</taxon>
        <taxon>Armatimonadia</taxon>
        <taxon>Capsulimonadales</taxon>
        <taxon>Capsulimonadaceae</taxon>
        <taxon>Capsulimonas</taxon>
    </lineage>
</organism>
<evidence type="ECO:0000256" key="1">
    <source>
        <dbReference type="SAM" id="MobiDB-lite"/>
    </source>
</evidence>